<feature type="domain" description="EF-hand" evidence="8">
    <location>
        <begin position="97"/>
        <end position="132"/>
    </location>
</feature>
<evidence type="ECO:0000256" key="7">
    <source>
        <dbReference type="ARBA" id="ARBA00025692"/>
    </source>
</evidence>
<reference evidence="9 10" key="1">
    <citation type="submission" date="2016-11" db="EMBL/GenBank/DDBJ databases">
        <title>The macronuclear genome of Stentor coeruleus: a giant cell with tiny introns.</title>
        <authorList>
            <person name="Slabodnick M."/>
            <person name="Ruby J.G."/>
            <person name="Reiff S.B."/>
            <person name="Swart E.C."/>
            <person name="Gosai S."/>
            <person name="Prabakaran S."/>
            <person name="Witkowska E."/>
            <person name="Larue G.E."/>
            <person name="Fisher S."/>
            <person name="Freeman R.M."/>
            <person name="Gunawardena J."/>
            <person name="Chu W."/>
            <person name="Stover N.A."/>
            <person name="Gregory B.D."/>
            <person name="Nowacki M."/>
            <person name="Derisi J."/>
            <person name="Roy S.W."/>
            <person name="Marshall W.F."/>
            <person name="Sood P."/>
        </authorList>
    </citation>
    <scope>NUCLEOTIDE SEQUENCE [LARGE SCALE GENOMIC DNA]</scope>
    <source>
        <strain evidence="9">WM001</strain>
    </source>
</reference>
<dbReference type="SMART" id="SM00054">
    <property type="entry name" value="EFh"/>
    <property type="match status" value="4"/>
</dbReference>
<protein>
    <recommendedName>
        <fullName evidence="8">EF-hand domain-containing protein</fullName>
    </recommendedName>
</protein>
<evidence type="ECO:0000256" key="2">
    <source>
        <dbReference type="ARBA" id="ARBA00005253"/>
    </source>
</evidence>
<organism evidence="9 10">
    <name type="scientific">Stentor coeruleus</name>
    <dbReference type="NCBI Taxonomy" id="5963"/>
    <lineage>
        <taxon>Eukaryota</taxon>
        <taxon>Sar</taxon>
        <taxon>Alveolata</taxon>
        <taxon>Ciliophora</taxon>
        <taxon>Postciliodesmatophora</taxon>
        <taxon>Heterotrichea</taxon>
        <taxon>Heterotrichida</taxon>
        <taxon>Stentoridae</taxon>
        <taxon>Stentor</taxon>
    </lineage>
</organism>
<evidence type="ECO:0000256" key="1">
    <source>
        <dbReference type="ARBA" id="ARBA00004245"/>
    </source>
</evidence>
<dbReference type="EMBL" id="MPUH01000053">
    <property type="protein sequence ID" value="OMJ92862.1"/>
    <property type="molecule type" value="Genomic_DNA"/>
</dbReference>
<dbReference type="Gene3D" id="1.10.238.10">
    <property type="entry name" value="EF-hand"/>
    <property type="match status" value="2"/>
</dbReference>
<dbReference type="InterPro" id="IPR050230">
    <property type="entry name" value="CALM/Myosin/TropC-like"/>
</dbReference>
<keyword evidence="3" id="KW-0963">Cytoplasm</keyword>
<dbReference type="InterPro" id="IPR011992">
    <property type="entry name" value="EF-hand-dom_pair"/>
</dbReference>
<keyword evidence="6" id="KW-0206">Cytoskeleton</keyword>
<accession>A0A1R2CV25</accession>
<dbReference type="SUPFAM" id="SSF47473">
    <property type="entry name" value="EF-hand"/>
    <property type="match status" value="1"/>
</dbReference>
<comment type="function">
    <text evidence="7">Plays a fundamental role in microtubule organizing center structure and function. Component of the infraciliary lattice (ICL) and the ciliary basal bodies.</text>
</comment>
<evidence type="ECO:0000256" key="6">
    <source>
        <dbReference type="ARBA" id="ARBA00023212"/>
    </source>
</evidence>
<keyword evidence="4" id="KW-0677">Repeat</keyword>
<comment type="similarity">
    <text evidence="2">Belongs to the centrin family.</text>
</comment>
<evidence type="ECO:0000313" key="10">
    <source>
        <dbReference type="Proteomes" id="UP000187209"/>
    </source>
</evidence>
<dbReference type="FunFam" id="1.10.238.10:FF:000003">
    <property type="entry name" value="Calmodulin A"/>
    <property type="match status" value="1"/>
</dbReference>
<comment type="subcellular location">
    <subcellularLocation>
        <location evidence="1">Cytoplasm</location>
        <location evidence="1">Cytoskeleton</location>
    </subcellularLocation>
</comment>
<evidence type="ECO:0000256" key="5">
    <source>
        <dbReference type="ARBA" id="ARBA00022837"/>
    </source>
</evidence>
<evidence type="ECO:0000259" key="8">
    <source>
        <dbReference type="PROSITE" id="PS50222"/>
    </source>
</evidence>
<comment type="caution">
    <text evidence="9">The sequence shown here is derived from an EMBL/GenBank/DDBJ whole genome shotgun (WGS) entry which is preliminary data.</text>
</comment>
<keyword evidence="5" id="KW-0106">Calcium</keyword>
<dbReference type="PANTHER" id="PTHR23048:SF59">
    <property type="entry name" value="EF-HAND SUPERFAMILY PROTEIN"/>
    <property type="match status" value="1"/>
</dbReference>
<dbReference type="OrthoDB" id="26525at2759"/>
<evidence type="ECO:0000313" key="9">
    <source>
        <dbReference type="EMBL" id="OMJ92862.1"/>
    </source>
</evidence>
<sequence length="178" mass="20736">MSKKKSSNPYNKSIARRRQALDEELLAEIKEAFSIFDTEHTGSLDARELKAAMRALGFEVKKQEIRKIMQDLEKNINDKVNYNEFLSIMTPKINEKDTREEIIKIFRLFDEDQTGKISFRNLKKIALELGEGLTDDELHEMVEEADRDGDGLIKFDDFYRVMRKKGNNPLDDLDSDND</sequence>
<dbReference type="Pfam" id="PF13499">
    <property type="entry name" value="EF-hand_7"/>
    <property type="match status" value="2"/>
</dbReference>
<dbReference type="GO" id="GO:0005509">
    <property type="term" value="F:calcium ion binding"/>
    <property type="evidence" value="ECO:0007669"/>
    <property type="project" value="InterPro"/>
</dbReference>
<evidence type="ECO:0000256" key="3">
    <source>
        <dbReference type="ARBA" id="ARBA00022490"/>
    </source>
</evidence>
<gene>
    <name evidence="9" type="ORF">SteCoe_4315</name>
</gene>
<dbReference type="Proteomes" id="UP000187209">
    <property type="component" value="Unassembled WGS sequence"/>
</dbReference>
<keyword evidence="10" id="KW-1185">Reference proteome</keyword>
<dbReference type="PANTHER" id="PTHR23048">
    <property type="entry name" value="MYOSIN LIGHT CHAIN 1, 3"/>
    <property type="match status" value="1"/>
</dbReference>
<feature type="domain" description="EF-hand" evidence="8">
    <location>
        <begin position="24"/>
        <end position="59"/>
    </location>
</feature>
<dbReference type="PROSITE" id="PS50222">
    <property type="entry name" value="EF_HAND_2"/>
    <property type="match status" value="3"/>
</dbReference>
<dbReference type="AlphaFoldDB" id="A0A1R2CV25"/>
<proteinExistence type="inferred from homology"/>
<dbReference type="InterPro" id="IPR002048">
    <property type="entry name" value="EF_hand_dom"/>
</dbReference>
<dbReference type="GO" id="GO:0016460">
    <property type="term" value="C:myosin II complex"/>
    <property type="evidence" value="ECO:0007669"/>
    <property type="project" value="TreeGrafter"/>
</dbReference>
<dbReference type="CDD" id="cd00051">
    <property type="entry name" value="EFh"/>
    <property type="match status" value="2"/>
</dbReference>
<evidence type="ECO:0000256" key="4">
    <source>
        <dbReference type="ARBA" id="ARBA00022737"/>
    </source>
</evidence>
<name>A0A1R2CV25_9CILI</name>
<feature type="domain" description="EF-hand" evidence="8">
    <location>
        <begin position="133"/>
        <end position="168"/>
    </location>
</feature>